<dbReference type="InterPro" id="IPR003660">
    <property type="entry name" value="HAMP_dom"/>
</dbReference>
<dbReference type="Pfam" id="PF00512">
    <property type="entry name" value="HisKA"/>
    <property type="match status" value="1"/>
</dbReference>
<comment type="subcellular location">
    <subcellularLocation>
        <location evidence="2">Membrane</location>
    </subcellularLocation>
</comment>
<dbReference type="Gene3D" id="6.10.340.10">
    <property type="match status" value="1"/>
</dbReference>
<dbReference type="SUPFAM" id="SSF55874">
    <property type="entry name" value="ATPase domain of HSP90 chaperone/DNA topoisomerase II/histidine kinase"/>
    <property type="match status" value="1"/>
</dbReference>
<dbReference type="SUPFAM" id="SSF55781">
    <property type="entry name" value="GAF domain-like"/>
    <property type="match status" value="1"/>
</dbReference>
<evidence type="ECO:0000256" key="9">
    <source>
        <dbReference type="SAM" id="Coils"/>
    </source>
</evidence>
<dbReference type="Proteomes" id="UP000016521">
    <property type="component" value="Chromosome I"/>
</dbReference>
<dbReference type="PROSITE" id="PS50110">
    <property type="entry name" value="RESPONSE_REGULATORY"/>
    <property type="match status" value="2"/>
</dbReference>
<keyword evidence="7" id="KW-0902">Two-component regulatory system</keyword>
<dbReference type="Gene3D" id="3.30.450.40">
    <property type="match status" value="1"/>
</dbReference>
<evidence type="ECO:0000256" key="1">
    <source>
        <dbReference type="ARBA" id="ARBA00000085"/>
    </source>
</evidence>
<organism evidence="14 15">
    <name type="scientific">Pseudoalteromonas piscicida</name>
    <dbReference type="NCBI Taxonomy" id="43662"/>
    <lineage>
        <taxon>Bacteria</taxon>
        <taxon>Pseudomonadati</taxon>
        <taxon>Pseudomonadota</taxon>
        <taxon>Gammaproteobacteria</taxon>
        <taxon>Alteromonadales</taxon>
        <taxon>Pseudoalteromonadaceae</taxon>
        <taxon>Pseudoalteromonas</taxon>
    </lineage>
</organism>
<evidence type="ECO:0000256" key="5">
    <source>
        <dbReference type="ARBA" id="ARBA00022679"/>
    </source>
</evidence>
<feature type="modified residue" description="4-aspartylphosphate" evidence="8">
    <location>
        <position position="1321"/>
    </location>
</feature>
<keyword evidence="10" id="KW-0812">Transmembrane</keyword>
<dbReference type="Pfam" id="PF00672">
    <property type="entry name" value="HAMP"/>
    <property type="match status" value="1"/>
</dbReference>
<sequence>MKLAHKLTVTFSSILLIVVFSSIFIYQKTVDVKTMREYLSDHVLPMVRSLGVIETELQTSLALLRGYMLLGNIETESKYFIAKRAKSWRIIDRQTTRLSEMKLSGRIAISLDELNAQLKQFREIQYDIENIAWSRENTVSKDLFTNSFKPSSQSLQESLSTLINTNQVPQQASIQLANLRYITTLIEAQLGYYLSGDFDGGESELYSKLGEFSSVIDSIDTSYQSTMGSSASWLNILRNKEIYVDSAKNIVAERNKKNWNKAQFILTNRAIPLVNDINLTVDELDQMMSIQEEEHVTALFDAENAILNIIWVTTLVAILLSLFVALGFSRFLTRSIGAIQHKSEELAQGFLDGERLTLSSNDELHELSTAVNTVSDNLKAILAKAQLMAQGELDVEFSQRSERDLIARTLSDMRLSFKQVEQQANQIAKHNYNIDIQQRGPKDRLSSALRDMLESLQRSEMENRAQSWIKNGLNQLNVELRSIDKTALLAEASIHYLASYTKACVGGIYLVEQDKCQLQASYAFDNRKQSTHTFEVGEGLVGQVMKEKKIVTFSPVPEGYIEVSSGLGKAQPTEIIFLPLLIEEDLKGIIEIAYSEKQDEVIQEFLAQSSESIAVMLNILQARQKVDELLEKTQKQSCLLEEQTQTLQSTQADLERKQDKLEQSNVDLEQKTVELEQKKEELEQRNLKLNTLKAELEARADELQLASKYKSEFLANMSHELRTPLNSLLLLAKGLMNNESGQLTDEDVESATIIHQSGNDLLSLINEILDLSKIEAGKLEIIKEEFSVNLLLENMKRMFTPVANGKNIHFEINDHCQGVLINSDRKRVEQVLKNLLSNAIKFTSEGKVTLSTEQITLEDMGDALEFIVRDTGIGISTSKLSLIFEAFQQEDGSTSRKFGGTGLGLTISRQLTELLGGLISVDSEVGKGSTFKLTLPLNGRASNVDIRSSKQTHLSVPDNLGDISRKIVEKSTSMLVGEQAGSVLESNEGMTKTEQAVEVPSKAEKVILVIEDNVQLAKIIAQMVAKHGFNSALAHSAADGFKLAVSMLPDGILLDVGLPDEDGVRLLQRLKRHPETMRIPVEIITGLEINVENVLQLGALGITNKPLKDDDIERLANQISVENQQHVMQLLMIASLVELKRLQTVFEQQNVALESCHDITTACKLFKEIKPHLILIDATCIRSEQLMKLFDAILEYDIPPKVLLYNAQSPEVLSQQLKAYQGHFVVSEDAQEAHLIQLTTLFMHRLESELPEMQRELLYQYQHNANSLKGKKVLLVDDDMRNTFALAKVLNKEGIEVSKACNGAEALELMTEQEFDLVMMDIMMPVMDGYEAIAKIRENDKWQTVPIIAVTAKAMATERVKCIDVGANDFISKPVDSKRLMSVLHVWLR</sequence>
<evidence type="ECO:0000259" key="11">
    <source>
        <dbReference type="PROSITE" id="PS50109"/>
    </source>
</evidence>
<protein>
    <recommendedName>
        <fullName evidence="3">histidine kinase</fullName>
        <ecNumber evidence="3">2.7.13.3</ecNumber>
    </recommendedName>
</protein>
<evidence type="ECO:0000256" key="4">
    <source>
        <dbReference type="ARBA" id="ARBA00022553"/>
    </source>
</evidence>
<keyword evidence="10" id="KW-0472">Membrane</keyword>
<dbReference type="InterPro" id="IPR004358">
    <property type="entry name" value="Sig_transdc_His_kin-like_C"/>
</dbReference>
<evidence type="ECO:0000313" key="15">
    <source>
        <dbReference type="Proteomes" id="UP000016521"/>
    </source>
</evidence>
<dbReference type="CDD" id="cd06225">
    <property type="entry name" value="HAMP"/>
    <property type="match status" value="1"/>
</dbReference>
<dbReference type="PROSITE" id="PS50109">
    <property type="entry name" value="HIS_KIN"/>
    <property type="match status" value="1"/>
</dbReference>
<dbReference type="InterPro" id="IPR036890">
    <property type="entry name" value="HATPase_C_sf"/>
</dbReference>
<dbReference type="PROSITE" id="PS50885">
    <property type="entry name" value="HAMP"/>
    <property type="match status" value="1"/>
</dbReference>
<reference evidence="14 15" key="1">
    <citation type="submission" date="2015-06" db="EMBL/GenBank/DDBJ databases">
        <authorList>
            <person name="Xie B.-B."/>
            <person name="Rong J.-C."/>
            <person name="Qin Q.-L."/>
            <person name="Zhang Y.-Z."/>
        </authorList>
    </citation>
    <scope>NUCLEOTIDE SEQUENCE [LARGE SCALE GENOMIC DNA]</scope>
    <source>
        <strain evidence="14 15">JCM 20779</strain>
    </source>
</reference>
<evidence type="ECO:0000256" key="3">
    <source>
        <dbReference type="ARBA" id="ARBA00012438"/>
    </source>
</evidence>
<comment type="catalytic activity">
    <reaction evidence="1">
        <text>ATP + protein L-histidine = ADP + protein N-phospho-L-histidine.</text>
        <dbReference type="EC" id="2.7.13.3"/>
    </reaction>
</comment>
<evidence type="ECO:0000256" key="10">
    <source>
        <dbReference type="SAM" id="Phobius"/>
    </source>
</evidence>
<evidence type="ECO:0000313" key="14">
    <source>
        <dbReference type="EMBL" id="ATD07018.1"/>
    </source>
</evidence>
<dbReference type="Gene3D" id="3.40.50.2300">
    <property type="match status" value="2"/>
</dbReference>
<dbReference type="InterPro" id="IPR003594">
    <property type="entry name" value="HATPase_dom"/>
</dbReference>
<feature type="domain" description="Histidine kinase" evidence="11">
    <location>
        <begin position="716"/>
        <end position="939"/>
    </location>
</feature>
<name>A0ABM6NDR0_PSEO7</name>
<dbReference type="SMART" id="SM00388">
    <property type="entry name" value="HisKA"/>
    <property type="match status" value="1"/>
</dbReference>
<dbReference type="PANTHER" id="PTHR45339:SF1">
    <property type="entry name" value="HYBRID SIGNAL TRANSDUCTION HISTIDINE KINASE J"/>
    <property type="match status" value="1"/>
</dbReference>
<dbReference type="InterPro" id="IPR003661">
    <property type="entry name" value="HisK_dim/P_dom"/>
</dbReference>
<feature type="coiled-coil region" evidence="9">
    <location>
        <begin position="640"/>
        <end position="706"/>
    </location>
</feature>
<keyword evidence="4 8" id="KW-0597">Phosphoprotein</keyword>
<evidence type="ECO:0000256" key="8">
    <source>
        <dbReference type="PROSITE-ProRule" id="PRU00169"/>
    </source>
</evidence>
<dbReference type="CDD" id="cd00082">
    <property type="entry name" value="HisKA"/>
    <property type="match status" value="1"/>
</dbReference>
<proteinExistence type="predicted"/>
<gene>
    <name evidence="14" type="ORF">PPIS_a1965</name>
</gene>
<dbReference type="PRINTS" id="PR00344">
    <property type="entry name" value="BCTRLSENSOR"/>
</dbReference>
<dbReference type="InterPro" id="IPR036097">
    <property type="entry name" value="HisK_dim/P_sf"/>
</dbReference>
<dbReference type="Pfam" id="PF00072">
    <property type="entry name" value="Response_reg"/>
    <property type="match status" value="2"/>
</dbReference>
<dbReference type="InterPro" id="IPR011006">
    <property type="entry name" value="CheY-like_superfamily"/>
</dbReference>
<dbReference type="Pfam" id="PF02518">
    <property type="entry name" value="HATPase_c"/>
    <property type="match status" value="1"/>
</dbReference>
<evidence type="ECO:0000256" key="6">
    <source>
        <dbReference type="ARBA" id="ARBA00022777"/>
    </source>
</evidence>
<feature type="modified residue" description="4-aspartylphosphate" evidence="8">
    <location>
        <position position="1055"/>
    </location>
</feature>
<dbReference type="SUPFAM" id="SSF47384">
    <property type="entry name" value="Homodimeric domain of signal transducing histidine kinase"/>
    <property type="match status" value="1"/>
</dbReference>
<keyword evidence="5" id="KW-0808">Transferase</keyword>
<dbReference type="InterPro" id="IPR005467">
    <property type="entry name" value="His_kinase_dom"/>
</dbReference>
<keyword evidence="6" id="KW-0418">Kinase</keyword>
<feature type="domain" description="Response regulatory" evidence="12">
    <location>
        <begin position="1272"/>
        <end position="1388"/>
    </location>
</feature>
<feature type="transmembrane region" description="Helical" evidence="10">
    <location>
        <begin position="309"/>
        <end position="332"/>
    </location>
</feature>
<dbReference type="Gene3D" id="1.10.287.130">
    <property type="match status" value="1"/>
</dbReference>
<evidence type="ECO:0000259" key="13">
    <source>
        <dbReference type="PROSITE" id="PS50885"/>
    </source>
</evidence>
<dbReference type="InterPro" id="IPR029016">
    <property type="entry name" value="GAF-like_dom_sf"/>
</dbReference>
<dbReference type="RefSeq" id="WP_010371215.1">
    <property type="nucleotide sequence ID" value="NZ_CP011924.1"/>
</dbReference>
<keyword evidence="9" id="KW-0175">Coiled coil</keyword>
<dbReference type="EMBL" id="CP011924">
    <property type="protein sequence ID" value="ATD07018.1"/>
    <property type="molecule type" value="Genomic_DNA"/>
</dbReference>
<feature type="transmembrane region" description="Helical" evidence="10">
    <location>
        <begin position="7"/>
        <end position="26"/>
    </location>
</feature>
<dbReference type="SMART" id="SM00304">
    <property type="entry name" value="HAMP"/>
    <property type="match status" value="2"/>
</dbReference>
<dbReference type="EC" id="2.7.13.3" evidence="3"/>
<keyword evidence="15" id="KW-1185">Reference proteome</keyword>
<dbReference type="InterPro" id="IPR003018">
    <property type="entry name" value="GAF"/>
</dbReference>
<dbReference type="SMART" id="SM00387">
    <property type="entry name" value="HATPase_c"/>
    <property type="match status" value="1"/>
</dbReference>
<dbReference type="Pfam" id="PF13185">
    <property type="entry name" value="GAF_2"/>
    <property type="match status" value="1"/>
</dbReference>
<evidence type="ECO:0000256" key="7">
    <source>
        <dbReference type="ARBA" id="ARBA00023012"/>
    </source>
</evidence>
<evidence type="ECO:0000256" key="2">
    <source>
        <dbReference type="ARBA" id="ARBA00004370"/>
    </source>
</evidence>
<dbReference type="SUPFAM" id="SSF52172">
    <property type="entry name" value="CheY-like"/>
    <property type="match status" value="2"/>
</dbReference>
<feature type="domain" description="HAMP" evidence="13">
    <location>
        <begin position="330"/>
        <end position="383"/>
    </location>
</feature>
<accession>A0ABM6NDR0</accession>
<feature type="domain" description="Response regulatory" evidence="12">
    <location>
        <begin position="1006"/>
        <end position="1120"/>
    </location>
</feature>
<keyword evidence="10" id="KW-1133">Transmembrane helix</keyword>
<dbReference type="PANTHER" id="PTHR45339">
    <property type="entry name" value="HYBRID SIGNAL TRANSDUCTION HISTIDINE KINASE J"/>
    <property type="match status" value="1"/>
</dbReference>
<dbReference type="InterPro" id="IPR001789">
    <property type="entry name" value="Sig_transdc_resp-reg_receiver"/>
</dbReference>
<dbReference type="SMART" id="SM00448">
    <property type="entry name" value="REC"/>
    <property type="match status" value="2"/>
</dbReference>
<dbReference type="CDD" id="cd17546">
    <property type="entry name" value="REC_hyHK_CKI1_RcsC-like"/>
    <property type="match status" value="1"/>
</dbReference>
<evidence type="ECO:0000259" key="12">
    <source>
        <dbReference type="PROSITE" id="PS50110"/>
    </source>
</evidence>
<dbReference type="CDD" id="cd16922">
    <property type="entry name" value="HATPase_EvgS-ArcB-TorS-like"/>
    <property type="match status" value="1"/>
</dbReference>
<dbReference type="Gene3D" id="3.30.565.10">
    <property type="entry name" value="Histidine kinase-like ATPase, C-terminal domain"/>
    <property type="match status" value="1"/>
</dbReference>